<dbReference type="Pfam" id="PF13537">
    <property type="entry name" value="GATase_7"/>
    <property type="match status" value="1"/>
</dbReference>
<dbReference type="CDD" id="cd00712">
    <property type="entry name" value="AsnB"/>
    <property type="match status" value="1"/>
</dbReference>
<dbReference type="Gene3D" id="3.60.20.10">
    <property type="entry name" value="Glutamine Phosphoribosylpyrophosphate, subunit 1, domain 1"/>
    <property type="match status" value="1"/>
</dbReference>
<dbReference type="InterPro" id="IPR051786">
    <property type="entry name" value="ASN_synthetase/amidase"/>
</dbReference>
<dbReference type="PIRSF" id="PIRSF001589">
    <property type="entry name" value="Asn_synthetase_glu-h"/>
    <property type="match status" value="1"/>
</dbReference>
<dbReference type="SUPFAM" id="SSF52402">
    <property type="entry name" value="Adenine nucleotide alpha hydrolases-like"/>
    <property type="match status" value="1"/>
</dbReference>
<evidence type="ECO:0000256" key="1">
    <source>
        <dbReference type="ARBA" id="ARBA00005187"/>
    </source>
</evidence>
<dbReference type="Proteomes" id="UP000639010">
    <property type="component" value="Unassembled WGS sequence"/>
</dbReference>
<comment type="similarity">
    <text evidence="2">Belongs to the asparagine synthetase family.</text>
</comment>
<sequence length="628" mass="70087">MCGIFGIHNINGLDEGACGRVTDGLFRALRHRGPDANGVRYFSQGLVPSPRPQGDTRLVLGHTRLAIIDLTPGGAQPMASRDGRHHLTYNGEIYNYVELREELESLGHTFESTSDSEVLLQAYMQWGPDCLTRFNGMFSFAIADLERRILFCARDRFGIKPFYYAATSSGFRFASELPALLRFPGVPRDLDPQRVFNFLAHGSIEPNDATLFRSVRQLPPAQSLKVSLDSGLVSEPVPYWGIDLERRSALSFADAAERLRELFLDSVRLHLRSDAPLGVALSGGIDSSSIACCVRHLEPGREFHSFSYVADDPAISEAEWVAMANGRARFVNHVTGASFGELLDDLPVLVERLGEPFNGTSIYAQYRMFRLARRCGVKVVLEGQGADELLAGYDGFCMQRAVGLARRGRVLQAAEFLFRASKWPARSFPRLMRRTANELLGRTGTSPVSVALFDRRKLGELAVSVAPPFRGPHSHPDLVRTTLANFVSWENLPNLLRHGDRNAMTFSIENRVPFLTAELAEFLFSLPEEYLIDGQGRSKAVLREAMRGIVPDGIVDRRDKIGFATPERDWLSRCLGQVKERIGSADLGMIDRDSALLLAEMREPADSARLWRLLNYLLWLEIFGIRPC</sequence>
<keyword evidence="6" id="KW-0315">Glutamine amidotransferase</keyword>
<evidence type="ECO:0000313" key="10">
    <source>
        <dbReference type="Proteomes" id="UP000639010"/>
    </source>
</evidence>
<organism evidence="9 10">
    <name type="scientific">Desulfomicrobium macestii</name>
    <dbReference type="NCBI Taxonomy" id="90731"/>
    <lineage>
        <taxon>Bacteria</taxon>
        <taxon>Pseudomonadati</taxon>
        <taxon>Thermodesulfobacteriota</taxon>
        <taxon>Desulfovibrionia</taxon>
        <taxon>Desulfovibrionales</taxon>
        <taxon>Desulfomicrobiaceae</taxon>
        <taxon>Desulfomicrobium</taxon>
    </lineage>
</organism>
<dbReference type="InterPro" id="IPR006426">
    <property type="entry name" value="Asn_synth_AEB"/>
</dbReference>
<dbReference type="InterPro" id="IPR001962">
    <property type="entry name" value="Asn_synthase"/>
</dbReference>
<dbReference type="EC" id="6.3.5.4" evidence="3"/>
<evidence type="ECO:0000256" key="2">
    <source>
        <dbReference type="ARBA" id="ARBA00005752"/>
    </source>
</evidence>
<dbReference type="RefSeq" id="WP_192624404.1">
    <property type="nucleotide sequence ID" value="NZ_JADBGG010000026.1"/>
</dbReference>
<dbReference type="GO" id="GO:0004066">
    <property type="term" value="F:asparagine synthase (glutamine-hydrolyzing) activity"/>
    <property type="evidence" value="ECO:0007669"/>
    <property type="project" value="UniProtKB-EC"/>
</dbReference>
<keyword evidence="5" id="KW-0067">ATP-binding</keyword>
<keyword evidence="9" id="KW-0436">Ligase</keyword>
<dbReference type="NCBIfam" id="TIGR01536">
    <property type="entry name" value="asn_synth_AEB"/>
    <property type="match status" value="1"/>
</dbReference>
<evidence type="ECO:0000256" key="6">
    <source>
        <dbReference type="ARBA" id="ARBA00022962"/>
    </source>
</evidence>
<dbReference type="InterPro" id="IPR014729">
    <property type="entry name" value="Rossmann-like_a/b/a_fold"/>
</dbReference>
<proteinExistence type="inferred from homology"/>
<dbReference type="PANTHER" id="PTHR43284:SF1">
    <property type="entry name" value="ASPARAGINE SYNTHETASE"/>
    <property type="match status" value="1"/>
</dbReference>
<reference evidence="9 10" key="1">
    <citation type="submission" date="2020-10" db="EMBL/GenBank/DDBJ databases">
        <title>Genomic Encyclopedia of Type Strains, Phase IV (KMG-IV): sequencing the most valuable type-strain genomes for metagenomic binning, comparative biology and taxonomic classification.</title>
        <authorList>
            <person name="Goeker M."/>
        </authorList>
    </citation>
    <scope>NUCLEOTIDE SEQUENCE [LARGE SCALE GENOMIC DNA]</scope>
    <source>
        <strain evidence="9 10">DSM 4194</strain>
    </source>
</reference>
<dbReference type="InterPro" id="IPR029055">
    <property type="entry name" value="Ntn_hydrolases_N"/>
</dbReference>
<dbReference type="InterPro" id="IPR017932">
    <property type="entry name" value="GATase_2_dom"/>
</dbReference>
<dbReference type="PROSITE" id="PS51278">
    <property type="entry name" value="GATASE_TYPE_2"/>
    <property type="match status" value="1"/>
</dbReference>
<evidence type="ECO:0000256" key="5">
    <source>
        <dbReference type="ARBA" id="ARBA00022840"/>
    </source>
</evidence>
<dbReference type="CDD" id="cd01991">
    <property type="entry name" value="Asn_synthase_B_C"/>
    <property type="match status" value="1"/>
</dbReference>
<keyword evidence="10" id="KW-1185">Reference proteome</keyword>
<dbReference type="InterPro" id="IPR033738">
    <property type="entry name" value="AsnB_N"/>
</dbReference>
<dbReference type="SUPFAM" id="SSF56235">
    <property type="entry name" value="N-terminal nucleophile aminohydrolases (Ntn hydrolases)"/>
    <property type="match status" value="1"/>
</dbReference>
<evidence type="ECO:0000256" key="4">
    <source>
        <dbReference type="ARBA" id="ARBA00022741"/>
    </source>
</evidence>
<evidence type="ECO:0000256" key="7">
    <source>
        <dbReference type="ARBA" id="ARBA00048741"/>
    </source>
</evidence>
<accession>A0ABR9H6S7</accession>
<dbReference type="Pfam" id="PF00733">
    <property type="entry name" value="Asn_synthase"/>
    <property type="match status" value="1"/>
</dbReference>
<dbReference type="Gene3D" id="3.40.50.620">
    <property type="entry name" value="HUPs"/>
    <property type="match status" value="1"/>
</dbReference>
<evidence type="ECO:0000256" key="3">
    <source>
        <dbReference type="ARBA" id="ARBA00012737"/>
    </source>
</evidence>
<gene>
    <name evidence="9" type="ORF">H4684_003069</name>
</gene>
<dbReference type="PANTHER" id="PTHR43284">
    <property type="entry name" value="ASPARAGINE SYNTHETASE (GLUTAMINE-HYDROLYZING)"/>
    <property type="match status" value="1"/>
</dbReference>
<comment type="caution">
    <text evidence="9">The sequence shown here is derived from an EMBL/GenBank/DDBJ whole genome shotgun (WGS) entry which is preliminary data.</text>
</comment>
<evidence type="ECO:0000313" key="9">
    <source>
        <dbReference type="EMBL" id="MBE1426404.1"/>
    </source>
</evidence>
<name>A0ABR9H6S7_9BACT</name>
<feature type="domain" description="Glutamine amidotransferase type-2" evidence="8">
    <location>
        <begin position="2"/>
        <end position="229"/>
    </location>
</feature>
<keyword evidence="4" id="KW-0547">Nucleotide-binding</keyword>
<evidence type="ECO:0000259" key="8">
    <source>
        <dbReference type="PROSITE" id="PS51278"/>
    </source>
</evidence>
<comment type="pathway">
    <text evidence="1">Amino-acid biosynthesis; L-asparagine biosynthesis; L-asparagine from L-aspartate (L-Gln route): step 1/1.</text>
</comment>
<comment type="catalytic activity">
    <reaction evidence="7">
        <text>L-aspartate + L-glutamine + ATP + H2O = L-asparagine + L-glutamate + AMP + diphosphate + H(+)</text>
        <dbReference type="Rhea" id="RHEA:12228"/>
        <dbReference type="ChEBI" id="CHEBI:15377"/>
        <dbReference type="ChEBI" id="CHEBI:15378"/>
        <dbReference type="ChEBI" id="CHEBI:29985"/>
        <dbReference type="ChEBI" id="CHEBI:29991"/>
        <dbReference type="ChEBI" id="CHEBI:30616"/>
        <dbReference type="ChEBI" id="CHEBI:33019"/>
        <dbReference type="ChEBI" id="CHEBI:58048"/>
        <dbReference type="ChEBI" id="CHEBI:58359"/>
        <dbReference type="ChEBI" id="CHEBI:456215"/>
        <dbReference type="EC" id="6.3.5.4"/>
    </reaction>
</comment>
<protein>
    <recommendedName>
        <fullName evidence="3">asparagine synthase (glutamine-hydrolyzing)</fullName>
        <ecNumber evidence="3">6.3.5.4</ecNumber>
    </recommendedName>
</protein>
<dbReference type="EMBL" id="JADBGG010000026">
    <property type="protein sequence ID" value="MBE1426404.1"/>
    <property type="molecule type" value="Genomic_DNA"/>
</dbReference>